<accession>A0A8B6G8R1</accession>
<name>A0A8B6G8R1_MYTGA</name>
<evidence type="ECO:0008006" key="4">
    <source>
        <dbReference type="Google" id="ProtNLM"/>
    </source>
</evidence>
<evidence type="ECO:0000313" key="3">
    <source>
        <dbReference type="Proteomes" id="UP000596742"/>
    </source>
</evidence>
<keyword evidence="3" id="KW-1185">Reference proteome</keyword>
<evidence type="ECO:0000256" key="1">
    <source>
        <dbReference type="SAM" id="MobiDB-lite"/>
    </source>
</evidence>
<feature type="compositionally biased region" description="Basic and acidic residues" evidence="1">
    <location>
        <begin position="91"/>
        <end position="116"/>
    </location>
</feature>
<gene>
    <name evidence="2" type="ORF">MGAL_10B075472</name>
</gene>
<protein>
    <recommendedName>
        <fullName evidence="4">BEN domain-containing protein</fullName>
    </recommendedName>
</protein>
<dbReference type="Proteomes" id="UP000596742">
    <property type="component" value="Unassembled WGS sequence"/>
</dbReference>
<organism evidence="2 3">
    <name type="scientific">Mytilus galloprovincialis</name>
    <name type="common">Mediterranean mussel</name>
    <dbReference type="NCBI Taxonomy" id="29158"/>
    <lineage>
        <taxon>Eukaryota</taxon>
        <taxon>Metazoa</taxon>
        <taxon>Spiralia</taxon>
        <taxon>Lophotrochozoa</taxon>
        <taxon>Mollusca</taxon>
        <taxon>Bivalvia</taxon>
        <taxon>Autobranchia</taxon>
        <taxon>Pteriomorphia</taxon>
        <taxon>Mytilida</taxon>
        <taxon>Mytiloidea</taxon>
        <taxon>Mytilidae</taxon>
        <taxon>Mytilinae</taxon>
        <taxon>Mytilus</taxon>
    </lineage>
</organism>
<dbReference type="EMBL" id="UYJE01008028">
    <property type="protein sequence ID" value="VDI60344.1"/>
    <property type="molecule type" value="Genomic_DNA"/>
</dbReference>
<dbReference type="AlphaFoldDB" id="A0A8B6G8R1"/>
<feature type="region of interest" description="Disordered" evidence="1">
    <location>
        <begin position="88"/>
        <end position="117"/>
    </location>
</feature>
<evidence type="ECO:0000313" key="2">
    <source>
        <dbReference type="EMBL" id="VDI60344.1"/>
    </source>
</evidence>
<reference evidence="2" key="1">
    <citation type="submission" date="2018-11" db="EMBL/GenBank/DDBJ databases">
        <authorList>
            <person name="Alioto T."/>
            <person name="Alioto T."/>
        </authorList>
    </citation>
    <scope>NUCLEOTIDE SEQUENCE</scope>
</reference>
<comment type="caution">
    <text evidence="2">The sequence shown here is derived from an EMBL/GenBank/DDBJ whole genome shotgun (WGS) entry which is preliminary data.</text>
</comment>
<sequence length="260" mass="29833">MAHMVFPINESCESWDPTTSVKHWSNIKHEFWVTPLSCVYLVLQLKLLTAAVRDVQSSQVTIMARLDSFIETFQCRDCIKQIAVKSGSTPCKEKPKASKPEEQPSKPEEPIKDHQPFDLSGIEVNEIEEDKTALDDASEPLEHLESNTDALVCLGETRFGIKMNAADLSRCEEHSQTAEKFVVNLLEYLVKKKICQNMTVYGHGKNKMEMDPQMRKAIKSHMFSLFKREMAAEEKTKFWMDTIVIKMNDKIWGIKNGKYK</sequence>
<proteinExistence type="predicted"/>
<dbReference type="OrthoDB" id="6161339at2759"/>